<evidence type="ECO:0000256" key="7">
    <source>
        <dbReference type="ARBA" id="ARBA00022989"/>
    </source>
</evidence>
<accession>A0ABZ1C469</accession>
<dbReference type="EMBL" id="CP141615">
    <property type="protein sequence ID" value="WRP18847.1"/>
    <property type="molecule type" value="Genomic_DNA"/>
</dbReference>
<keyword evidence="6 9" id="KW-0812">Transmembrane</keyword>
<evidence type="ECO:0000256" key="9">
    <source>
        <dbReference type="SAM" id="Phobius"/>
    </source>
</evidence>
<dbReference type="RefSeq" id="WP_324718117.1">
    <property type="nucleotide sequence ID" value="NZ_CP141615.1"/>
</dbReference>
<dbReference type="InterPro" id="IPR017475">
    <property type="entry name" value="EPS_sugar_tfrase"/>
</dbReference>
<evidence type="ECO:0000256" key="4">
    <source>
        <dbReference type="ARBA" id="ARBA00022475"/>
    </source>
</evidence>
<evidence type="ECO:0000259" key="10">
    <source>
        <dbReference type="Pfam" id="PF02397"/>
    </source>
</evidence>
<evidence type="ECO:0000256" key="8">
    <source>
        <dbReference type="ARBA" id="ARBA00023136"/>
    </source>
</evidence>
<comment type="similarity">
    <text evidence="3">Belongs to the bacterial sugar transferase family.</text>
</comment>
<dbReference type="InterPro" id="IPR017472">
    <property type="entry name" value="Undecaprenyl-P_galact_Ptfrase"/>
</dbReference>
<dbReference type="Proteomes" id="UP001332192">
    <property type="component" value="Chromosome"/>
</dbReference>
<feature type="transmembrane region" description="Helical" evidence="9">
    <location>
        <begin position="33"/>
        <end position="55"/>
    </location>
</feature>
<dbReference type="InterPro" id="IPR036291">
    <property type="entry name" value="NAD(P)-bd_dom_sf"/>
</dbReference>
<dbReference type="PANTHER" id="PTHR30576">
    <property type="entry name" value="COLANIC BIOSYNTHESIS UDP-GLUCOSE LIPID CARRIER TRANSFERASE"/>
    <property type="match status" value="1"/>
</dbReference>
<evidence type="ECO:0000256" key="1">
    <source>
        <dbReference type="ARBA" id="ARBA00004141"/>
    </source>
</evidence>
<dbReference type="SUPFAM" id="SSF51735">
    <property type="entry name" value="NAD(P)-binding Rossmann-fold domains"/>
    <property type="match status" value="1"/>
</dbReference>
<feature type="transmembrane region" description="Helical" evidence="9">
    <location>
        <begin position="264"/>
        <end position="285"/>
    </location>
</feature>
<dbReference type="NCBIfam" id="TIGR03025">
    <property type="entry name" value="EPS_sugtrans"/>
    <property type="match status" value="1"/>
</dbReference>
<dbReference type="Pfam" id="PF13727">
    <property type="entry name" value="CoA_binding_3"/>
    <property type="match status" value="1"/>
</dbReference>
<organism evidence="11 12">
    <name type="scientific">Carboxydichorda subterranea</name>
    <dbReference type="NCBI Taxonomy" id="3109565"/>
    <lineage>
        <taxon>Bacteria</taxon>
        <taxon>Bacillati</taxon>
        <taxon>Bacillota</taxon>
        <taxon>Limnochordia</taxon>
        <taxon>Limnochordales</taxon>
        <taxon>Geochordaceae</taxon>
        <taxon>Carboxydichorda</taxon>
    </lineage>
</organism>
<dbReference type="NCBIfam" id="TIGR03022">
    <property type="entry name" value="WbaP_sugtrans"/>
    <property type="match status" value="1"/>
</dbReference>
<dbReference type="InterPro" id="IPR003362">
    <property type="entry name" value="Bact_transf"/>
</dbReference>
<evidence type="ECO:0000313" key="12">
    <source>
        <dbReference type="Proteomes" id="UP001332192"/>
    </source>
</evidence>
<sequence>MLAVSDLAVVLACGALAYGLRLWTGGMLTPADYLELAPAALLFVAGLSVAGLYPGYGLGPVEELRRYAYVTSLVFLALVTATFLMKAGHLYSRGILLTAWALTTVALPATRALLRSLLSRTEWWGEPVVILGAGQTGHLVVRRLRANPGLGWRPVAVLDDDPSKWNTSMNGIPVLGGLELCTSLAAAGRISRAVLAIPGASWQRLADIVDRQARRFLRVSVVPDLFHLPSMWVSARDLQGILLLDIRSNLLDRRMRAVKRLAELLLALAVSVVALPVMALIVVAVKLDSPGPVLFGHERVGQGGRRFRALKFRTMVPNADSVLRESLARDAALRDEWAREHKLKNDPRITRVGRFLRRFSLDELPQLWNVLRGDMSLVGPRPIVADEAAKYGPAFDLYSRVRPGLTGLWQVSGRNDTSYEERVELDSYYIRNWSVWLDVYILMRTVTAVLSGKGAY</sequence>
<keyword evidence="7 9" id="KW-1133">Transmembrane helix</keyword>
<keyword evidence="4" id="KW-1003">Cell membrane</keyword>
<proteinExistence type="inferred from homology"/>
<evidence type="ECO:0000256" key="3">
    <source>
        <dbReference type="ARBA" id="ARBA00006464"/>
    </source>
</evidence>
<comment type="subcellular location">
    <subcellularLocation>
        <location evidence="2">Cell membrane</location>
    </subcellularLocation>
    <subcellularLocation>
        <location evidence="1">Membrane</location>
        <topology evidence="1">Multi-pass membrane protein</topology>
    </subcellularLocation>
</comment>
<feature type="domain" description="Bacterial sugar transferase" evidence="10">
    <location>
        <begin position="259"/>
        <end position="450"/>
    </location>
</feature>
<name>A0ABZ1C469_9FIRM</name>
<evidence type="ECO:0000256" key="5">
    <source>
        <dbReference type="ARBA" id="ARBA00022679"/>
    </source>
</evidence>
<evidence type="ECO:0000313" key="11">
    <source>
        <dbReference type="EMBL" id="WRP18847.1"/>
    </source>
</evidence>
<keyword evidence="8 9" id="KW-0472">Membrane</keyword>
<evidence type="ECO:0000256" key="6">
    <source>
        <dbReference type="ARBA" id="ARBA00022692"/>
    </source>
</evidence>
<keyword evidence="5" id="KW-0808">Transferase</keyword>
<dbReference type="PANTHER" id="PTHR30576:SF4">
    <property type="entry name" value="UNDECAPRENYL-PHOSPHATE GALACTOSE PHOSPHOTRANSFERASE"/>
    <property type="match status" value="1"/>
</dbReference>
<feature type="transmembrane region" description="Helical" evidence="9">
    <location>
        <begin position="67"/>
        <end position="85"/>
    </location>
</feature>
<reference evidence="11 12" key="1">
    <citation type="journal article" date="2024" name="Front. Microbiol.">
        <title>Novel thermophilic genera Geochorda gen. nov. and Carboxydochorda gen. nov. from the deep terrestrial subsurface reveal the ecophysiological diversity in the class Limnochordia.</title>
        <authorList>
            <person name="Karnachuk O.V."/>
            <person name="Lukina A.P."/>
            <person name="Avakyan M.R."/>
            <person name="Kadnikov V.V."/>
            <person name="Begmatov S."/>
            <person name="Beletsky A.V."/>
            <person name="Vlasova K.G."/>
            <person name="Novikov A.A."/>
            <person name="Shcherbakova V.A."/>
            <person name="Mardanov A.V."/>
            <person name="Ravin N.V."/>
        </authorList>
    </citation>
    <scope>NUCLEOTIDE SEQUENCE [LARGE SCALE GENOMIC DNA]</scope>
    <source>
        <strain evidence="11 12">L945</strain>
    </source>
</reference>
<gene>
    <name evidence="11" type="primary">wbaP</name>
    <name evidence="11" type="ORF">U7230_07610</name>
</gene>
<protein>
    <submittedName>
        <fullName evidence="11">Undecaprenyl-phosphate galactose phosphotransferase WbaP</fullName>
    </submittedName>
</protein>
<evidence type="ECO:0000256" key="2">
    <source>
        <dbReference type="ARBA" id="ARBA00004236"/>
    </source>
</evidence>
<feature type="transmembrane region" description="Helical" evidence="9">
    <location>
        <begin position="91"/>
        <end position="114"/>
    </location>
</feature>
<dbReference type="Gene3D" id="3.40.50.720">
    <property type="entry name" value="NAD(P)-binding Rossmann-like Domain"/>
    <property type="match status" value="1"/>
</dbReference>
<dbReference type="Pfam" id="PF02397">
    <property type="entry name" value="Bac_transf"/>
    <property type="match status" value="1"/>
</dbReference>
<keyword evidence="12" id="KW-1185">Reference proteome</keyword>